<accession>A0ACC3A395</accession>
<evidence type="ECO:0000313" key="2">
    <source>
        <dbReference type="Proteomes" id="UP001172386"/>
    </source>
</evidence>
<comment type="caution">
    <text evidence="1">The sequence shown here is derived from an EMBL/GenBank/DDBJ whole genome shotgun (WGS) entry which is preliminary data.</text>
</comment>
<organism evidence="1 2">
    <name type="scientific">Neophaeococcomyces mojaviensis</name>
    <dbReference type="NCBI Taxonomy" id="3383035"/>
    <lineage>
        <taxon>Eukaryota</taxon>
        <taxon>Fungi</taxon>
        <taxon>Dikarya</taxon>
        <taxon>Ascomycota</taxon>
        <taxon>Pezizomycotina</taxon>
        <taxon>Eurotiomycetes</taxon>
        <taxon>Chaetothyriomycetidae</taxon>
        <taxon>Chaetothyriales</taxon>
        <taxon>Chaetothyriales incertae sedis</taxon>
        <taxon>Neophaeococcomyces</taxon>
    </lineage>
</organism>
<proteinExistence type="predicted"/>
<dbReference type="Proteomes" id="UP001172386">
    <property type="component" value="Unassembled WGS sequence"/>
</dbReference>
<gene>
    <name evidence="1" type="ORF">H2198_006304</name>
</gene>
<sequence length="682" mass="75039">MSSSPPTWRSIALQPVIVALLLLSELALIASIIALWILSGFYAGFIKVGSRGSGLGIFSAQGKLDHGQSLLWTTLPTLVLTLYRIFREAVIAALVVETPFIELHKSATQRTKVRKSVYVDYRTSFSIVAWYKALQNRHTFLGLCMLFSFVVSLALVPLAGGLFTEGEEMLASNSTVNVLSAFDSSVDISILDYSRLLDAVSASWINTAPYPAGTDGYFPLPRIEPTTSHENYTISSTTETSQLSLDCRIIDDATLTSEAKTANILEISFTANDRDCAISGDILLTFAKNPNLDYLKAISELECPSSAGRTRVILFYVKASSLGGLQSSILVSCIPSYWMVSGTVSVIGVTGFSDRRIQTPSFEERSRMVKELPDQKRGQFEQGVTDLLIINVGSEVNSAGRLAELVARYIDSKNLEFTGSVLTEALSTIYAAIYTMLCVDRFYPTLAQPIQQDGILRIPENRLHVVVPVAITMLIIFALLIVETVYLIVYLERHPSILAEEPIGLVGAANLLHNSNIPSLVAKFHDEPESDGRLRKPILQANTTRRNSKIEYTDDPLLDRDCWVERETVSGRFKIVVEPEAGTDEIVEPLHGHAMSEPRRPPAPQPYTQQHITRKPIPTPASSKGFSPPDVVQADEAHGIASQSAPVQRSTIAQRVPPHNGRQPQIREVRNEVTQPWSSTRG</sequence>
<reference evidence="1" key="1">
    <citation type="submission" date="2022-10" db="EMBL/GenBank/DDBJ databases">
        <title>Culturing micro-colonial fungi from biological soil crusts in the Mojave desert and describing Neophaeococcomyces mojavensis, and introducing the new genera and species Taxawa tesnikishii.</title>
        <authorList>
            <person name="Kurbessoian T."/>
            <person name="Stajich J.E."/>
        </authorList>
    </citation>
    <scope>NUCLEOTIDE SEQUENCE</scope>
    <source>
        <strain evidence="1">JES_112</strain>
    </source>
</reference>
<name>A0ACC3A395_9EURO</name>
<keyword evidence="2" id="KW-1185">Reference proteome</keyword>
<protein>
    <submittedName>
        <fullName evidence="1">Uncharacterized protein</fullName>
    </submittedName>
</protein>
<dbReference type="EMBL" id="JAPDRQ010000114">
    <property type="protein sequence ID" value="KAJ9654714.1"/>
    <property type="molecule type" value="Genomic_DNA"/>
</dbReference>
<evidence type="ECO:0000313" key="1">
    <source>
        <dbReference type="EMBL" id="KAJ9654714.1"/>
    </source>
</evidence>